<gene>
    <name evidence="2" type="ORF">UFOPK2786_01688</name>
</gene>
<dbReference type="Pfam" id="PF08808">
    <property type="entry name" value="RES"/>
    <property type="match status" value="1"/>
</dbReference>
<evidence type="ECO:0000259" key="1">
    <source>
        <dbReference type="Pfam" id="PF08808"/>
    </source>
</evidence>
<accession>A0A6J6UF06</accession>
<dbReference type="InterPro" id="IPR014914">
    <property type="entry name" value="RES_dom"/>
</dbReference>
<dbReference type="EMBL" id="CAEZYW010000322">
    <property type="protein sequence ID" value="CAB4758370.1"/>
    <property type="molecule type" value="Genomic_DNA"/>
</dbReference>
<feature type="domain" description="RES" evidence="1">
    <location>
        <begin position="12"/>
        <end position="147"/>
    </location>
</feature>
<evidence type="ECO:0000313" key="2">
    <source>
        <dbReference type="EMBL" id="CAB4758370.1"/>
    </source>
</evidence>
<protein>
    <submittedName>
        <fullName evidence="2">Unannotated protein</fullName>
    </submittedName>
</protein>
<name>A0A6J6UF06_9ZZZZ</name>
<organism evidence="2">
    <name type="scientific">freshwater metagenome</name>
    <dbReference type="NCBI Taxonomy" id="449393"/>
    <lineage>
        <taxon>unclassified sequences</taxon>
        <taxon>metagenomes</taxon>
        <taxon>ecological metagenomes</taxon>
    </lineage>
</organism>
<reference evidence="2" key="1">
    <citation type="submission" date="2020-05" db="EMBL/GenBank/DDBJ databases">
        <authorList>
            <person name="Chiriac C."/>
            <person name="Salcher M."/>
            <person name="Ghai R."/>
            <person name="Kavagutti S V."/>
        </authorList>
    </citation>
    <scope>NUCLEOTIDE SEQUENCE</scope>
</reference>
<proteinExistence type="predicted"/>
<sequence>MITVEIGGTYSRVADPDWDDPLDTDFSVATGGRWNAPGTFPVLYLNETLGAARANVFMRLAEQRRLGITLDMLDPLGLPVLVDVIVSPGTAVDLTSDDGLAAVGLLISYPLDTAGERVDHARCRPVGVAAHEAQHQGIRARCAAPGAARIDIELAWFRDKGGSAELTGKPRSFRDWF</sequence>
<dbReference type="AlphaFoldDB" id="A0A6J6UF06"/>